<gene>
    <name evidence="1" type="ORF">Q3O60_07695</name>
</gene>
<dbReference type="RefSeq" id="WP_305893326.1">
    <property type="nucleotide sequence ID" value="NZ_JAUZVZ010000008.1"/>
</dbReference>
<evidence type="ECO:0008006" key="3">
    <source>
        <dbReference type="Google" id="ProtNLM"/>
    </source>
</evidence>
<organism evidence="1 2">
    <name type="scientific">Alkalimonas collagenimarina</name>
    <dbReference type="NCBI Taxonomy" id="400390"/>
    <lineage>
        <taxon>Bacteria</taxon>
        <taxon>Pseudomonadati</taxon>
        <taxon>Pseudomonadota</taxon>
        <taxon>Gammaproteobacteria</taxon>
        <taxon>Alkalimonas</taxon>
    </lineage>
</organism>
<dbReference type="EMBL" id="JAUZVZ010000008">
    <property type="protein sequence ID" value="MDP4536065.1"/>
    <property type="molecule type" value="Genomic_DNA"/>
</dbReference>
<comment type="caution">
    <text evidence="1">The sequence shown here is derived from an EMBL/GenBank/DDBJ whole genome shotgun (WGS) entry which is preliminary data.</text>
</comment>
<name>A0ABT9GZF0_9GAMM</name>
<evidence type="ECO:0000313" key="2">
    <source>
        <dbReference type="Proteomes" id="UP001231616"/>
    </source>
</evidence>
<dbReference type="Proteomes" id="UP001231616">
    <property type="component" value="Unassembled WGS sequence"/>
</dbReference>
<sequence length="318" mass="35075">MKLKIIIPTLLVVTAAASLVFVNYKASEAIQLQLQQVNQSYADMAMLEGLPALQLAHGTISANVLTSSYRIHDLQLSMTGLGELLAVDSVQLKGVKPNQLANKGSVEVNQLTVGSGALLFLPAELGAFIQSVQLHGDYRYSYNPNNESLWFSQHTRINDEFQFSYQFTFTQMQPLWQWLAEMTAMSAEQQQAVMASESYADEISDALRHGAVSHGEVHLVNDGFLQRLIKFTAANGQSPTMEALQGIAMMSLAMTDTVPAEFKQSLMSFIEQPESLTFSFQFEQPVSLADFESGSVWMELDSPEAMVQFSGARLVANQ</sequence>
<keyword evidence="2" id="KW-1185">Reference proteome</keyword>
<evidence type="ECO:0000313" key="1">
    <source>
        <dbReference type="EMBL" id="MDP4536065.1"/>
    </source>
</evidence>
<protein>
    <recommendedName>
        <fullName evidence="3">DUF945 family protein</fullName>
    </recommendedName>
</protein>
<accession>A0ABT9GZF0</accession>
<proteinExistence type="predicted"/>
<reference evidence="1 2" key="1">
    <citation type="submission" date="2023-08" db="EMBL/GenBank/DDBJ databases">
        <authorList>
            <person name="Joshi A."/>
            <person name="Thite S."/>
        </authorList>
    </citation>
    <scope>NUCLEOTIDE SEQUENCE [LARGE SCALE GENOMIC DNA]</scope>
    <source>
        <strain evidence="1 2">AC40</strain>
    </source>
</reference>